<keyword evidence="5 7" id="KW-1133">Transmembrane helix</keyword>
<keyword evidence="2" id="KW-0813">Transport</keyword>
<reference evidence="9" key="1">
    <citation type="submission" date="2018-05" db="EMBL/GenBank/DDBJ databases">
        <authorList>
            <person name="Lanie J.A."/>
            <person name="Ng W.-L."/>
            <person name="Kazmierczak K.M."/>
            <person name="Andrzejewski T.M."/>
            <person name="Davidsen T.M."/>
            <person name="Wayne K.J."/>
            <person name="Tettelin H."/>
            <person name="Glass J.I."/>
            <person name="Rusch D."/>
            <person name="Podicherti R."/>
            <person name="Tsui H.-C.T."/>
            <person name="Winkler M.E."/>
        </authorList>
    </citation>
    <scope>NUCLEOTIDE SEQUENCE</scope>
</reference>
<evidence type="ECO:0000259" key="8">
    <source>
        <dbReference type="PROSITE" id="PS50928"/>
    </source>
</evidence>
<evidence type="ECO:0000256" key="6">
    <source>
        <dbReference type="ARBA" id="ARBA00023136"/>
    </source>
</evidence>
<evidence type="ECO:0000256" key="7">
    <source>
        <dbReference type="SAM" id="Phobius"/>
    </source>
</evidence>
<feature type="transmembrane region" description="Helical" evidence="7">
    <location>
        <begin position="183"/>
        <end position="202"/>
    </location>
</feature>
<dbReference type="PANTHER" id="PTHR43163">
    <property type="entry name" value="DIPEPTIDE TRANSPORT SYSTEM PERMEASE PROTEIN DPPB-RELATED"/>
    <property type="match status" value="1"/>
</dbReference>
<evidence type="ECO:0000256" key="5">
    <source>
        <dbReference type="ARBA" id="ARBA00022989"/>
    </source>
</evidence>
<dbReference type="PROSITE" id="PS50928">
    <property type="entry name" value="ABC_TM1"/>
    <property type="match status" value="1"/>
</dbReference>
<dbReference type="Pfam" id="PF00528">
    <property type="entry name" value="BPD_transp_1"/>
    <property type="match status" value="1"/>
</dbReference>
<dbReference type="InterPro" id="IPR045621">
    <property type="entry name" value="BPD_transp_1_N"/>
</dbReference>
<proteinExistence type="predicted"/>
<keyword evidence="6 7" id="KW-0472">Membrane</keyword>
<keyword evidence="3" id="KW-1003">Cell membrane</keyword>
<feature type="transmembrane region" description="Helical" evidence="7">
    <location>
        <begin position="103"/>
        <end position="124"/>
    </location>
</feature>
<dbReference type="SUPFAM" id="SSF161098">
    <property type="entry name" value="MetI-like"/>
    <property type="match status" value="1"/>
</dbReference>
<dbReference type="PANTHER" id="PTHR43163:SF6">
    <property type="entry name" value="DIPEPTIDE TRANSPORT SYSTEM PERMEASE PROTEIN DPPB-RELATED"/>
    <property type="match status" value="1"/>
</dbReference>
<comment type="subcellular location">
    <subcellularLocation>
        <location evidence="1">Cell membrane</location>
        <topology evidence="1">Multi-pass membrane protein</topology>
    </subcellularLocation>
</comment>
<feature type="transmembrane region" description="Helical" evidence="7">
    <location>
        <begin position="136"/>
        <end position="163"/>
    </location>
</feature>
<accession>A0A381YXG2</accession>
<evidence type="ECO:0000256" key="4">
    <source>
        <dbReference type="ARBA" id="ARBA00022692"/>
    </source>
</evidence>
<dbReference type="Pfam" id="PF19300">
    <property type="entry name" value="BPD_transp_1_N"/>
    <property type="match status" value="1"/>
</dbReference>
<dbReference type="GO" id="GO:0005886">
    <property type="term" value="C:plasma membrane"/>
    <property type="evidence" value="ECO:0007669"/>
    <property type="project" value="UniProtKB-SubCell"/>
</dbReference>
<organism evidence="9">
    <name type="scientific">marine metagenome</name>
    <dbReference type="NCBI Taxonomy" id="408172"/>
    <lineage>
        <taxon>unclassified sequences</taxon>
        <taxon>metagenomes</taxon>
        <taxon>ecological metagenomes</taxon>
    </lineage>
</organism>
<protein>
    <recommendedName>
        <fullName evidence="8">ABC transmembrane type-1 domain-containing protein</fullName>
    </recommendedName>
</protein>
<dbReference type="GO" id="GO:0071916">
    <property type="term" value="F:dipeptide transmembrane transporter activity"/>
    <property type="evidence" value="ECO:0007669"/>
    <property type="project" value="TreeGrafter"/>
</dbReference>
<dbReference type="Gene3D" id="1.10.3720.10">
    <property type="entry name" value="MetI-like"/>
    <property type="match status" value="1"/>
</dbReference>
<feature type="transmembrane region" description="Helical" evidence="7">
    <location>
        <begin position="238"/>
        <end position="263"/>
    </location>
</feature>
<evidence type="ECO:0000256" key="2">
    <source>
        <dbReference type="ARBA" id="ARBA00022448"/>
    </source>
</evidence>
<dbReference type="InterPro" id="IPR000515">
    <property type="entry name" value="MetI-like"/>
</dbReference>
<feature type="domain" description="ABC transmembrane type-1" evidence="8">
    <location>
        <begin position="97"/>
        <end position="302"/>
    </location>
</feature>
<keyword evidence="4 7" id="KW-0812">Transmembrane</keyword>
<evidence type="ECO:0000313" key="9">
    <source>
        <dbReference type="EMBL" id="SVA81718.1"/>
    </source>
</evidence>
<dbReference type="AlphaFoldDB" id="A0A381YXG2"/>
<name>A0A381YXG2_9ZZZZ</name>
<evidence type="ECO:0000256" key="1">
    <source>
        <dbReference type="ARBA" id="ARBA00004651"/>
    </source>
</evidence>
<dbReference type="CDD" id="cd06261">
    <property type="entry name" value="TM_PBP2"/>
    <property type="match status" value="1"/>
</dbReference>
<sequence>MSKMIAIRLTRLVVTVIVVSFVTFVGVNVLPGDPVNALIPIDAQQDREFVEQVREEWGLNDPMVVRYGRWLGDAVQGDLGRSLITSQPVTDEIIHRLPITLELMAVAVGFSLLIAVPLGAFAGYREGRRSDRLVSGFAQAGLSLPVFVTGLILIYVFALKLQWFPAVGWNRLSDGLGPNLKSVALPALSLAVTEIAVYTRVLRSDMIATLKENYILSARAKGLTDRFILFRHGLRPSLLTLVTVVGLNIGFLIGGSLVIEYLFAIPGLGKRLFSAIQQRDFMMVQAITILITVFYVIVNTATDLVYMVVDPRIRRTN</sequence>
<feature type="transmembrane region" description="Helical" evidence="7">
    <location>
        <begin position="283"/>
        <end position="309"/>
    </location>
</feature>
<dbReference type="EMBL" id="UINC01019310">
    <property type="protein sequence ID" value="SVA81718.1"/>
    <property type="molecule type" value="Genomic_DNA"/>
</dbReference>
<dbReference type="InterPro" id="IPR035906">
    <property type="entry name" value="MetI-like_sf"/>
</dbReference>
<gene>
    <name evidence="9" type="ORF">METZ01_LOCUS134572</name>
</gene>
<feature type="transmembrane region" description="Helical" evidence="7">
    <location>
        <begin position="12"/>
        <end position="30"/>
    </location>
</feature>
<evidence type="ECO:0000256" key="3">
    <source>
        <dbReference type="ARBA" id="ARBA00022475"/>
    </source>
</evidence>